<evidence type="ECO:0000256" key="4">
    <source>
        <dbReference type="ARBA" id="ARBA00022452"/>
    </source>
</evidence>
<protein>
    <submittedName>
        <fullName evidence="8">TolC family protein</fullName>
    </submittedName>
</protein>
<dbReference type="EMBL" id="JAQQAL010000017">
    <property type="protein sequence ID" value="MDC7226717.1"/>
    <property type="molecule type" value="Genomic_DNA"/>
</dbReference>
<gene>
    <name evidence="8" type="ORF">PQJ61_08125</name>
</gene>
<dbReference type="GO" id="GO:0009279">
    <property type="term" value="C:cell outer membrane"/>
    <property type="evidence" value="ECO:0007669"/>
    <property type="project" value="UniProtKB-SubCell"/>
</dbReference>
<dbReference type="PANTHER" id="PTHR30026:SF20">
    <property type="entry name" value="OUTER MEMBRANE PROTEIN TOLC"/>
    <property type="match status" value="1"/>
</dbReference>
<evidence type="ECO:0000313" key="9">
    <source>
        <dbReference type="Proteomes" id="UP001221217"/>
    </source>
</evidence>
<dbReference type="GO" id="GO:0015288">
    <property type="term" value="F:porin activity"/>
    <property type="evidence" value="ECO:0007669"/>
    <property type="project" value="TreeGrafter"/>
</dbReference>
<keyword evidence="6" id="KW-0472">Membrane</keyword>
<accession>A0AAJ1ICG2</accession>
<proteinExistence type="inferred from homology"/>
<keyword evidence="7" id="KW-0998">Cell outer membrane</keyword>
<evidence type="ECO:0000256" key="3">
    <source>
        <dbReference type="ARBA" id="ARBA00022448"/>
    </source>
</evidence>
<evidence type="ECO:0000256" key="7">
    <source>
        <dbReference type="ARBA" id="ARBA00023237"/>
    </source>
</evidence>
<name>A0AAJ1ICG2_9SPIO</name>
<keyword evidence="4" id="KW-1134">Transmembrane beta strand</keyword>
<dbReference type="SUPFAM" id="SSF56954">
    <property type="entry name" value="Outer membrane efflux proteins (OEP)"/>
    <property type="match status" value="2"/>
</dbReference>
<evidence type="ECO:0000256" key="5">
    <source>
        <dbReference type="ARBA" id="ARBA00022692"/>
    </source>
</evidence>
<comment type="similarity">
    <text evidence="2">Belongs to the outer membrane factor (OMF) (TC 1.B.17) family.</text>
</comment>
<comment type="subcellular location">
    <subcellularLocation>
        <location evidence="1">Cell outer membrane</location>
    </subcellularLocation>
</comment>
<comment type="caution">
    <text evidence="8">The sequence shown here is derived from an EMBL/GenBank/DDBJ whole genome shotgun (WGS) entry which is preliminary data.</text>
</comment>
<dbReference type="Gene3D" id="1.20.1600.10">
    <property type="entry name" value="Outer membrane efflux proteins (OEP)"/>
    <property type="match status" value="1"/>
</dbReference>
<dbReference type="Proteomes" id="UP001221217">
    <property type="component" value="Unassembled WGS sequence"/>
</dbReference>
<sequence length="473" mass="53047">MSNSFFLLIVFCFGAAASWSLELNLSEAQRMAEAASEDLRNTSQSLKLSTGGLNWAAAGLLPDVSLSMNATAATVLHSPDSRSLQFALNVSQPVFNGGRSSRTRLINELNNQIQITDLNSRQRELQNSIWTLYFNLLLNREKRLLNEELMKFSAEQLKIVREKYRMGSLTELDYLEAAVDVRNMELDLLCTLNEGFEMTCDFAVMTGFEPWYFDFEPLILTDEIDGVYTGLPLMDEDSPVWTRLALVNNSSINTSRLELHRNTIEYRDMKSFILPDIVIETSLYLNGEGLPLQDAGMTISLGFSFPDAPLPASLESGGSLNPGKQHSGTGSASISLIPESDWSQSLEAARNQLIQQEAELDSASIELEHSVHSLLIQLENKRKGLEIIRATHELKKKRLSILEKRTEIGEIKEQELLQARMEYYSDEIAFKESIVELMSIEQEFETLTGCGFGELPQLCRAVRCAGRDSEAVF</sequence>
<evidence type="ECO:0000256" key="2">
    <source>
        <dbReference type="ARBA" id="ARBA00007613"/>
    </source>
</evidence>
<evidence type="ECO:0000256" key="1">
    <source>
        <dbReference type="ARBA" id="ARBA00004442"/>
    </source>
</evidence>
<dbReference type="GO" id="GO:0015562">
    <property type="term" value="F:efflux transmembrane transporter activity"/>
    <property type="evidence" value="ECO:0007669"/>
    <property type="project" value="InterPro"/>
</dbReference>
<dbReference type="InterPro" id="IPR051906">
    <property type="entry name" value="TolC-like"/>
</dbReference>
<dbReference type="Pfam" id="PF02321">
    <property type="entry name" value="OEP"/>
    <property type="match status" value="2"/>
</dbReference>
<evidence type="ECO:0000256" key="6">
    <source>
        <dbReference type="ARBA" id="ARBA00023136"/>
    </source>
</evidence>
<dbReference type="InterPro" id="IPR003423">
    <property type="entry name" value="OMP_efflux"/>
</dbReference>
<keyword evidence="3" id="KW-0813">Transport</keyword>
<dbReference type="PANTHER" id="PTHR30026">
    <property type="entry name" value="OUTER MEMBRANE PROTEIN TOLC"/>
    <property type="match status" value="1"/>
</dbReference>
<dbReference type="GO" id="GO:1990281">
    <property type="term" value="C:efflux pump complex"/>
    <property type="evidence" value="ECO:0007669"/>
    <property type="project" value="TreeGrafter"/>
</dbReference>
<reference evidence="8 9" key="1">
    <citation type="submission" date="2022-12" db="EMBL/GenBank/DDBJ databases">
        <title>Metagenome assembled genome from gulf of manar.</title>
        <authorList>
            <person name="Kohli P."/>
            <person name="Pk S."/>
            <person name="Venkata Ramana C."/>
            <person name="Sasikala C."/>
        </authorList>
    </citation>
    <scope>NUCLEOTIDE SEQUENCE [LARGE SCALE GENOMIC DNA]</scope>
    <source>
        <strain evidence="8">JB008</strain>
    </source>
</reference>
<dbReference type="AlphaFoldDB" id="A0AAJ1ICG2"/>
<evidence type="ECO:0000313" key="8">
    <source>
        <dbReference type="EMBL" id="MDC7226717.1"/>
    </source>
</evidence>
<keyword evidence="5" id="KW-0812">Transmembrane</keyword>
<organism evidence="8 9">
    <name type="scientific">Candidatus Thalassospirochaeta sargassi</name>
    <dbReference type="NCBI Taxonomy" id="3119039"/>
    <lineage>
        <taxon>Bacteria</taxon>
        <taxon>Pseudomonadati</taxon>
        <taxon>Spirochaetota</taxon>
        <taxon>Spirochaetia</taxon>
        <taxon>Spirochaetales</taxon>
        <taxon>Spirochaetaceae</taxon>
        <taxon>Candidatus Thalassospirochaeta</taxon>
    </lineage>
</organism>